<dbReference type="Proteomes" id="UP000462362">
    <property type="component" value="Unassembled WGS sequence"/>
</dbReference>
<dbReference type="EMBL" id="WNCL01000010">
    <property type="protein sequence ID" value="MTU42943.1"/>
    <property type="molecule type" value="Genomic_DNA"/>
</dbReference>
<reference evidence="1 2" key="1">
    <citation type="journal article" date="2019" name="Nat. Med.">
        <title>A library of human gut bacterial isolates paired with longitudinal multiomics data enables mechanistic microbiome research.</title>
        <authorList>
            <person name="Poyet M."/>
            <person name="Groussin M."/>
            <person name="Gibbons S.M."/>
            <person name="Avila-Pacheco J."/>
            <person name="Jiang X."/>
            <person name="Kearney S.M."/>
            <person name="Perrotta A.R."/>
            <person name="Berdy B."/>
            <person name="Zhao S."/>
            <person name="Lieberman T.D."/>
            <person name="Swanson P.K."/>
            <person name="Smith M."/>
            <person name="Roesemann S."/>
            <person name="Alexander J.E."/>
            <person name="Rich S.A."/>
            <person name="Livny J."/>
            <person name="Vlamakis H."/>
            <person name="Clish C."/>
            <person name="Bullock K."/>
            <person name="Deik A."/>
            <person name="Scott J."/>
            <person name="Pierce K.A."/>
            <person name="Xavier R.J."/>
            <person name="Alm E.J."/>
        </authorList>
    </citation>
    <scope>NUCLEOTIDE SEQUENCE [LARGE SCALE GENOMIC DNA]</scope>
    <source>
        <strain evidence="1 2">BIOML-A2</strain>
    </source>
</reference>
<organism evidence="1 2">
    <name type="scientific">Parasutterella excrementihominis</name>
    <dbReference type="NCBI Taxonomy" id="487175"/>
    <lineage>
        <taxon>Bacteria</taxon>
        <taxon>Pseudomonadati</taxon>
        <taxon>Pseudomonadota</taxon>
        <taxon>Betaproteobacteria</taxon>
        <taxon>Burkholderiales</taxon>
        <taxon>Sutterellaceae</taxon>
        <taxon>Parasutterella</taxon>
    </lineage>
</organism>
<protein>
    <submittedName>
        <fullName evidence="1">Uncharacterized protein</fullName>
    </submittedName>
</protein>
<comment type="caution">
    <text evidence="1">The sequence shown here is derived from an EMBL/GenBank/DDBJ whole genome shotgun (WGS) entry which is preliminary data.</text>
</comment>
<proteinExistence type="predicted"/>
<name>A0A6I3S0I3_9BURK</name>
<sequence>MPKCIKPSCNRGCCGHDHSSKAEQAPSIVDIEVVRKILSQAVVNMCKRAIACAEGELTRDELAEKDMKLMEWLGETFCGNNSHFEPGPEDWTTEGLAEYINQALPQIEENPEGEEMSSDEVVVKACAIFVGEAYKAIHDALKAGFPLLDADELPAPVASFVESWTLLFVGAPMGSNN</sequence>
<evidence type="ECO:0000313" key="2">
    <source>
        <dbReference type="Proteomes" id="UP000462362"/>
    </source>
</evidence>
<dbReference type="AlphaFoldDB" id="A0A6I3S0I3"/>
<dbReference type="RefSeq" id="WP_155165604.1">
    <property type="nucleotide sequence ID" value="NZ_DBFMZO010000166.1"/>
</dbReference>
<evidence type="ECO:0000313" key="1">
    <source>
        <dbReference type="EMBL" id="MTU42943.1"/>
    </source>
</evidence>
<accession>A0A6I3S0I3</accession>
<gene>
    <name evidence="1" type="ORF">GMD42_04780</name>
</gene>